<feature type="domain" description="AB hydrolase-1" evidence="1">
    <location>
        <begin position="22"/>
        <end position="270"/>
    </location>
</feature>
<dbReference type="RefSeq" id="WP_167928684.1">
    <property type="nucleotide sequence ID" value="NZ_JAATVY010000036.1"/>
</dbReference>
<dbReference type="PANTHER" id="PTHR43433:SF5">
    <property type="entry name" value="AB HYDROLASE-1 DOMAIN-CONTAINING PROTEIN"/>
    <property type="match status" value="1"/>
</dbReference>
<dbReference type="SUPFAM" id="SSF53474">
    <property type="entry name" value="alpha/beta-Hydrolases"/>
    <property type="match status" value="1"/>
</dbReference>
<dbReference type="InterPro" id="IPR050471">
    <property type="entry name" value="AB_hydrolase"/>
</dbReference>
<dbReference type="PANTHER" id="PTHR43433">
    <property type="entry name" value="HYDROLASE, ALPHA/BETA FOLD FAMILY PROTEIN"/>
    <property type="match status" value="1"/>
</dbReference>
<evidence type="ECO:0000259" key="1">
    <source>
        <dbReference type="Pfam" id="PF00561"/>
    </source>
</evidence>
<dbReference type="InterPro" id="IPR029058">
    <property type="entry name" value="AB_hydrolase_fold"/>
</dbReference>
<dbReference type="PRINTS" id="PR00111">
    <property type="entry name" value="ABHYDROLASE"/>
</dbReference>
<organism evidence="2 3">
    <name type="scientific">Planosporangium thailandense</name>
    <dbReference type="NCBI Taxonomy" id="765197"/>
    <lineage>
        <taxon>Bacteria</taxon>
        <taxon>Bacillati</taxon>
        <taxon>Actinomycetota</taxon>
        <taxon>Actinomycetes</taxon>
        <taxon>Micromonosporales</taxon>
        <taxon>Micromonosporaceae</taxon>
        <taxon>Planosporangium</taxon>
    </lineage>
</organism>
<accession>A0ABX0Y618</accession>
<keyword evidence="3" id="KW-1185">Reference proteome</keyword>
<keyword evidence="2" id="KW-0378">Hydrolase</keyword>
<proteinExistence type="predicted"/>
<dbReference type="EMBL" id="JAATVY010000036">
    <property type="protein sequence ID" value="NJC73783.1"/>
    <property type="molecule type" value="Genomic_DNA"/>
</dbReference>
<dbReference type="Gene3D" id="3.40.50.1820">
    <property type="entry name" value="alpha/beta hydrolase"/>
    <property type="match status" value="1"/>
</dbReference>
<reference evidence="2 3" key="1">
    <citation type="submission" date="2020-03" db="EMBL/GenBank/DDBJ databases">
        <title>WGS of the type strain of Planosporangium spp.</title>
        <authorList>
            <person name="Thawai C."/>
        </authorList>
    </citation>
    <scope>NUCLEOTIDE SEQUENCE [LARGE SCALE GENOMIC DNA]</scope>
    <source>
        <strain evidence="2 3">TBRC 5610</strain>
    </source>
</reference>
<protein>
    <submittedName>
        <fullName evidence="2">Alpha/beta hydrolase</fullName>
    </submittedName>
</protein>
<evidence type="ECO:0000313" key="2">
    <source>
        <dbReference type="EMBL" id="NJC73783.1"/>
    </source>
</evidence>
<comment type="caution">
    <text evidence="2">The sequence shown here is derived from an EMBL/GenBank/DDBJ whole genome shotgun (WGS) entry which is preliminary data.</text>
</comment>
<name>A0ABX0Y618_9ACTN</name>
<evidence type="ECO:0000313" key="3">
    <source>
        <dbReference type="Proteomes" id="UP000722989"/>
    </source>
</evidence>
<gene>
    <name evidence="2" type="ORF">HC031_29315</name>
</gene>
<dbReference type="Proteomes" id="UP000722989">
    <property type="component" value="Unassembled WGS sequence"/>
</dbReference>
<dbReference type="Pfam" id="PF00561">
    <property type="entry name" value="Abhydrolase_1"/>
    <property type="match status" value="1"/>
</dbReference>
<dbReference type="GO" id="GO:0016787">
    <property type="term" value="F:hydrolase activity"/>
    <property type="evidence" value="ECO:0007669"/>
    <property type="project" value="UniProtKB-KW"/>
</dbReference>
<dbReference type="InterPro" id="IPR000073">
    <property type="entry name" value="AB_hydrolase_1"/>
</dbReference>
<sequence>MPQASSNGIQIEYDSFGDQADPALVLIMGYAAAMDWWDEEFCQLLAGRGFFVVRFDNRDVGRTTHFTGVEPDLEAIMKGDAASRAYTVDDMADDVVGLLDTLGIEQAHIVGASMGGMIAQMVAIRHPDRVLSLTSIMSTPGPLPSPGDPQLAAIGEALADRGGRDATIDHEVELRRMLAGSGHPFDPVRARRCATREWDRDPHHDRGGVRRQLAAMATAGNRHVALAGVRAPVLVLHGADDPVVPVESGEETAAAVPGATLMVLPGVGHELPTQVWPQVADAIAANAARATTARHQLDL</sequence>